<evidence type="ECO:0000313" key="2">
    <source>
        <dbReference type="Proteomes" id="UP000539175"/>
    </source>
</evidence>
<proteinExistence type="predicted"/>
<dbReference type="RefSeq" id="WP_184799560.1">
    <property type="nucleotide sequence ID" value="NZ_JACIIZ010000004.1"/>
</dbReference>
<dbReference type="EMBL" id="JACIIZ010000004">
    <property type="protein sequence ID" value="MBB6251253.1"/>
    <property type="molecule type" value="Genomic_DNA"/>
</dbReference>
<organism evidence="1 2">
    <name type="scientific">Nitrospirillum iridis</name>
    <dbReference type="NCBI Taxonomy" id="765888"/>
    <lineage>
        <taxon>Bacteria</taxon>
        <taxon>Pseudomonadati</taxon>
        <taxon>Pseudomonadota</taxon>
        <taxon>Alphaproteobacteria</taxon>
        <taxon>Rhodospirillales</taxon>
        <taxon>Azospirillaceae</taxon>
        <taxon>Nitrospirillum</taxon>
    </lineage>
</organism>
<evidence type="ECO:0000313" key="1">
    <source>
        <dbReference type="EMBL" id="MBB6251253.1"/>
    </source>
</evidence>
<name>A0A7X0AW83_9PROT</name>
<keyword evidence="2" id="KW-1185">Reference proteome</keyword>
<dbReference type="AlphaFoldDB" id="A0A7X0AW83"/>
<protein>
    <submittedName>
        <fullName evidence="1">Uncharacterized protein</fullName>
    </submittedName>
</protein>
<sequence length="46" mass="4638">MTAFPIGDVPQAWPALSLAPPLNDMRRASCCPSCGGTPGEATHAAA</sequence>
<dbReference type="Proteomes" id="UP000539175">
    <property type="component" value="Unassembled WGS sequence"/>
</dbReference>
<gene>
    <name evidence="1" type="ORF">FHS74_001798</name>
</gene>
<reference evidence="1 2" key="1">
    <citation type="submission" date="2020-08" db="EMBL/GenBank/DDBJ databases">
        <title>Genomic Encyclopedia of Type Strains, Phase IV (KMG-IV): sequencing the most valuable type-strain genomes for metagenomic binning, comparative biology and taxonomic classification.</title>
        <authorList>
            <person name="Goeker M."/>
        </authorList>
    </citation>
    <scope>NUCLEOTIDE SEQUENCE [LARGE SCALE GENOMIC DNA]</scope>
    <source>
        <strain evidence="1 2">DSM 22198</strain>
    </source>
</reference>
<comment type="caution">
    <text evidence="1">The sequence shown here is derived from an EMBL/GenBank/DDBJ whole genome shotgun (WGS) entry which is preliminary data.</text>
</comment>
<accession>A0A7X0AW83</accession>